<dbReference type="GO" id="GO:0015074">
    <property type="term" value="P:DNA integration"/>
    <property type="evidence" value="ECO:0007669"/>
    <property type="project" value="InterPro"/>
</dbReference>
<feature type="domain" description="Integrase catalytic" evidence="3">
    <location>
        <begin position="526"/>
        <end position="651"/>
    </location>
</feature>
<feature type="region of interest" description="Disordered" evidence="2">
    <location>
        <begin position="731"/>
        <end position="759"/>
    </location>
</feature>
<protein>
    <submittedName>
        <fullName evidence="4">Retrovirus-related Pol polyprotein from transposon TNT 1-94</fullName>
    </submittedName>
</protein>
<gene>
    <name evidence="4" type="ORF">Tci_045356</name>
</gene>
<organism evidence="4">
    <name type="scientific">Tanacetum cinerariifolium</name>
    <name type="common">Dalmatian daisy</name>
    <name type="synonym">Chrysanthemum cinerariifolium</name>
    <dbReference type="NCBI Taxonomy" id="118510"/>
    <lineage>
        <taxon>Eukaryota</taxon>
        <taxon>Viridiplantae</taxon>
        <taxon>Streptophyta</taxon>
        <taxon>Embryophyta</taxon>
        <taxon>Tracheophyta</taxon>
        <taxon>Spermatophyta</taxon>
        <taxon>Magnoliopsida</taxon>
        <taxon>eudicotyledons</taxon>
        <taxon>Gunneridae</taxon>
        <taxon>Pentapetalae</taxon>
        <taxon>asterids</taxon>
        <taxon>campanulids</taxon>
        <taxon>Asterales</taxon>
        <taxon>Asteraceae</taxon>
        <taxon>Asteroideae</taxon>
        <taxon>Anthemideae</taxon>
        <taxon>Anthemidinae</taxon>
        <taxon>Tanacetum</taxon>
    </lineage>
</organism>
<dbReference type="InterPro" id="IPR039537">
    <property type="entry name" value="Retrotran_Ty1/copia-like"/>
</dbReference>
<feature type="compositionally biased region" description="Polar residues" evidence="2">
    <location>
        <begin position="67"/>
        <end position="83"/>
    </location>
</feature>
<dbReference type="PANTHER" id="PTHR42648:SF18">
    <property type="entry name" value="RETROTRANSPOSON, UNCLASSIFIED-LIKE PROTEIN"/>
    <property type="match status" value="1"/>
</dbReference>
<dbReference type="Gene3D" id="3.30.420.10">
    <property type="entry name" value="Ribonuclease H-like superfamily/Ribonuclease H"/>
    <property type="match status" value="1"/>
</dbReference>
<dbReference type="InterPro" id="IPR012337">
    <property type="entry name" value="RNaseH-like_sf"/>
</dbReference>
<dbReference type="InterPro" id="IPR001584">
    <property type="entry name" value="Integrase_cat-core"/>
</dbReference>
<dbReference type="PANTHER" id="PTHR42648">
    <property type="entry name" value="TRANSPOSASE, PUTATIVE-RELATED"/>
    <property type="match status" value="1"/>
</dbReference>
<feature type="compositionally biased region" description="Polar residues" evidence="2">
    <location>
        <begin position="732"/>
        <end position="748"/>
    </location>
</feature>
<comment type="caution">
    <text evidence="4">The sequence shown here is derived from an EMBL/GenBank/DDBJ whole genome shotgun (WGS) entry which is preliminary data.</text>
</comment>
<feature type="region of interest" description="Disordered" evidence="2">
    <location>
        <begin position="66"/>
        <end position="97"/>
    </location>
</feature>
<keyword evidence="1" id="KW-0378">Hydrolase</keyword>
<dbReference type="Pfam" id="PF22936">
    <property type="entry name" value="Pol_BBD"/>
    <property type="match status" value="1"/>
</dbReference>
<feature type="compositionally biased region" description="Basic and acidic residues" evidence="2">
    <location>
        <begin position="749"/>
        <end position="759"/>
    </location>
</feature>
<evidence type="ECO:0000256" key="2">
    <source>
        <dbReference type="SAM" id="MobiDB-lite"/>
    </source>
</evidence>
<dbReference type="GO" id="GO:0006508">
    <property type="term" value="P:proteolysis"/>
    <property type="evidence" value="ECO:0007669"/>
    <property type="project" value="UniProtKB-KW"/>
</dbReference>
<evidence type="ECO:0000256" key="1">
    <source>
        <dbReference type="ARBA" id="ARBA00022670"/>
    </source>
</evidence>
<sequence>MGSKKKTVMVTSDPLALIAEKSKVSKRKEEVFVSSESEASDEDDISELKKITALLAKAFNRRKFYSKPTNNNLRTSSASNSTNKKQEFIKSDDKKKEGHFTKDYKKAKVKDYEYYKTKMLLAKKDKDEQVLLAEDHAWMESSSDSDQEIDANMVFMAQIEKVLYDSEASSSSADDKISKVSYYLSKSKSESEFETLEYDNATTYEASSSSADDKISKVSYYLSKSESESEFETLEYDNATTYGLFVDNNDDQEIFHDCEIFSKNLIQSQIDHNESAVDNNDYEGIDKLIKKFNKKIAKCLKQLNTVNSVRGPKRSDVVWKNKGSSNAVKDNLSFDNNFNLNKSVKRYTRNNLMACNNFDTRSAVNCNNAKNALCNSYEADVNDLFAFDDVCIRKSPVSNIIFRKKPSASLNVHSRTKSNKSVSRTVSKWLLKMKPLAEPIVQICLWIIDFGCSKHMTGNRALLMNFVKKFLGTVRFGNNDFVVIAGYGDDNFMTRALKLPFESLHVSCETNMVKICLPVIVLHMGILLRLKDEASEVIISFIKKTQVNLQLQVQRVRTDNGTEFKNKTLAKFFDEVGISQQFSAARTPQQNSIVERRNRTLVEAARTMLTFANLPLFLWAEAIVTAYFTQNRSIIHKRFGKTPYELMNKRKPNIKFFHVFGCRCYLLNDHDDVGKLKAKGDIGVFVGYSKDYAAFRVYNKRARKIHASVNVNFDVISEMASKQFSLEPDVSKLNQTGKSSNQTVSQVDETSKKDLEDLF</sequence>
<proteinExistence type="predicted"/>
<dbReference type="InterPro" id="IPR054722">
    <property type="entry name" value="PolX-like_BBD"/>
</dbReference>
<evidence type="ECO:0000313" key="4">
    <source>
        <dbReference type="EMBL" id="GEU73378.1"/>
    </source>
</evidence>
<dbReference type="InterPro" id="IPR036397">
    <property type="entry name" value="RNaseH_sf"/>
</dbReference>
<dbReference type="EMBL" id="BKCJ010006677">
    <property type="protein sequence ID" value="GEU73378.1"/>
    <property type="molecule type" value="Genomic_DNA"/>
</dbReference>
<dbReference type="GO" id="GO:0003676">
    <property type="term" value="F:nucleic acid binding"/>
    <property type="evidence" value="ECO:0007669"/>
    <property type="project" value="InterPro"/>
</dbReference>
<name>A0A6L2MHH7_TANCI</name>
<dbReference type="SUPFAM" id="SSF53098">
    <property type="entry name" value="Ribonuclease H-like"/>
    <property type="match status" value="1"/>
</dbReference>
<dbReference type="InterPro" id="IPR057670">
    <property type="entry name" value="SH3_retrovirus"/>
</dbReference>
<evidence type="ECO:0000259" key="3">
    <source>
        <dbReference type="PROSITE" id="PS50994"/>
    </source>
</evidence>
<reference evidence="4" key="1">
    <citation type="journal article" date="2019" name="Sci. Rep.">
        <title>Draft genome of Tanacetum cinerariifolium, the natural source of mosquito coil.</title>
        <authorList>
            <person name="Yamashiro T."/>
            <person name="Shiraishi A."/>
            <person name="Satake H."/>
            <person name="Nakayama K."/>
        </authorList>
    </citation>
    <scope>NUCLEOTIDE SEQUENCE</scope>
</reference>
<dbReference type="Pfam" id="PF25597">
    <property type="entry name" value="SH3_retrovirus"/>
    <property type="match status" value="1"/>
</dbReference>
<dbReference type="AlphaFoldDB" id="A0A6L2MHH7"/>
<dbReference type="PROSITE" id="PS50994">
    <property type="entry name" value="INTEGRASE"/>
    <property type="match status" value="1"/>
</dbReference>
<keyword evidence="1" id="KW-0645">Protease</keyword>
<accession>A0A6L2MHH7</accession>
<feature type="compositionally biased region" description="Basic and acidic residues" evidence="2">
    <location>
        <begin position="84"/>
        <end position="97"/>
    </location>
</feature>
<dbReference type="GO" id="GO:0008233">
    <property type="term" value="F:peptidase activity"/>
    <property type="evidence" value="ECO:0007669"/>
    <property type="project" value="UniProtKB-KW"/>
</dbReference>